<protein>
    <submittedName>
        <fullName evidence="1">Uncharacterized protein</fullName>
    </submittedName>
</protein>
<evidence type="ECO:0000313" key="2">
    <source>
        <dbReference type="Proteomes" id="UP000004828"/>
    </source>
</evidence>
<organism evidence="1 2">
    <name type="scientific">Roseburia intestinalis L1-82</name>
    <dbReference type="NCBI Taxonomy" id="536231"/>
    <lineage>
        <taxon>Bacteria</taxon>
        <taxon>Bacillati</taxon>
        <taxon>Bacillota</taxon>
        <taxon>Clostridia</taxon>
        <taxon>Lachnospirales</taxon>
        <taxon>Lachnospiraceae</taxon>
        <taxon>Roseburia</taxon>
    </lineage>
</organism>
<name>C7GHG4_9FIRM</name>
<dbReference type="AlphaFoldDB" id="C7GHG4"/>
<dbReference type="Proteomes" id="UP000004828">
    <property type="component" value="Unassembled WGS sequence"/>
</dbReference>
<accession>C7GHG4</accession>
<gene>
    <name evidence="1" type="ORF">ROSINTL182_09385</name>
</gene>
<reference evidence="1 2" key="1">
    <citation type="submission" date="2009-08" db="EMBL/GenBank/DDBJ databases">
        <authorList>
            <person name="Weinstock G."/>
            <person name="Sodergren E."/>
            <person name="Clifton S."/>
            <person name="Fulton L."/>
            <person name="Fulton B."/>
            <person name="Courtney L."/>
            <person name="Fronick C."/>
            <person name="Harrison M."/>
            <person name="Strong C."/>
            <person name="Farmer C."/>
            <person name="Delahaunty K."/>
            <person name="Markovic C."/>
            <person name="Hall O."/>
            <person name="Minx P."/>
            <person name="Tomlinson C."/>
            <person name="Mitreva M."/>
            <person name="Nelson J."/>
            <person name="Hou S."/>
            <person name="Wollam A."/>
            <person name="Pepin K.H."/>
            <person name="Johnson M."/>
            <person name="Bhonagiri V."/>
            <person name="Nash W.E."/>
            <person name="Warren W."/>
            <person name="Chinwalla A."/>
            <person name="Mardis E.R."/>
            <person name="Wilson R.K."/>
        </authorList>
    </citation>
    <scope>NUCLEOTIDE SEQUENCE [LARGE SCALE GENOMIC DNA]</scope>
    <source>
        <strain evidence="1 2">L1-82</strain>
    </source>
</reference>
<sequence length="45" mass="5410">MLFICFTTKKGRFTTSLFIVKKDMPKESVKRNHVVQIFKETDFRI</sequence>
<dbReference type="HOGENOM" id="CLU_3199933_0_0_9"/>
<proteinExistence type="predicted"/>
<evidence type="ECO:0000313" key="1">
    <source>
        <dbReference type="EMBL" id="EEU98739.1"/>
    </source>
</evidence>
<dbReference type="EMBL" id="ABYJ02000292">
    <property type="protein sequence ID" value="EEU98739.1"/>
    <property type="molecule type" value="Genomic_DNA"/>
</dbReference>
<comment type="caution">
    <text evidence="1">The sequence shown here is derived from an EMBL/GenBank/DDBJ whole genome shotgun (WGS) entry which is preliminary data.</text>
</comment>